<dbReference type="OrthoDB" id="9786870at2"/>
<comment type="subcellular location">
    <subcellularLocation>
        <location evidence="1">Cell membrane</location>
        <topology evidence="1">Multi-pass membrane protein</topology>
    </subcellularLocation>
</comment>
<dbReference type="AlphaFoldDB" id="A0A3S9HHK6"/>
<evidence type="ECO:0000256" key="3">
    <source>
        <dbReference type="ARBA" id="ARBA00022679"/>
    </source>
</evidence>
<sequence>MQAKHLLIRIYIVLSYLGISACSVFSYFAGGTLSALIERLLFQALAWFALWSILLRPSVFHAILLPAFLAFPLELYLRFYFNQGISAHHLGVMFETSPKEAAEFLGYKIWRLGFALIFSCLWWYSILRLSRQDRLLSWPRRGRWPIFACSLIGLGFFIYIKQLTAESSAPTPSLQVFWNNYLKPTATSDTSAESSAYYRWQTYAQAWPFGIWVLAHEFYRERAYLSQLRKQNRSFLFHSEQSNNSSSMQTFVLVIGESSRYDRWGINGYARDTTPLLAQESNLVSFSDVISAVAATRLSIPIILSRKAARQSLQAGFSESSLISAFREAGFKTFWLSNQMSFGEFDTPTSVFANEAEVKQFLNLGGFTNTSSHDEILLEPLQIALRDNAEKKLIVLHSLGNHWNYSQRYPKQFDHWQPSLYGVSNPAYTDLKNKLPLNNSYDNSMLYTDWWLSQVIAQLKATKEMSALLYVSDHGQTLYDGHCRLAFHGHNTQYEFHIPAFMWFSSAYQERHPEQIKQLHLHRDARLSTENVFHSMLNMADIRYPDDKLEWSFLSAEYRPHRRYVDSYGWTDYDNAYFRGDCRELIDKQAPLSQEK</sequence>
<feature type="transmembrane region" description="Helical" evidence="7">
    <location>
        <begin position="7"/>
        <end position="30"/>
    </location>
</feature>
<evidence type="ECO:0000313" key="10">
    <source>
        <dbReference type="Proteomes" id="UP000275663"/>
    </source>
</evidence>
<keyword evidence="6 7" id="KW-0472">Membrane</keyword>
<evidence type="ECO:0000256" key="7">
    <source>
        <dbReference type="SAM" id="Phobius"/>
    </source>
</evidence>
<proteinExistence type="predicted"/>
<dbReference type="SUPFAM" id="SSF53649">
    <property type="entry name" value="Alkaline phosphatase-like"/>
    <property type="match status" value="1"/>
</dbReference>
<keyword evidence="4 7" id="KW-0812">Transmembrane</keyword>
<protein>
    <submittedName>
        <fullName evidence="9">Phosphoethanolamine transferase</fullName>
    </submittedName>
</protein>
<dbReference type="Proteomes" id="UP000275663">
    <property type="component" value="Chromosome"/>
</dbReference>
<dbReference type="KEGG" id="upv:EJN92_05995"/>
<dbReference type="InterPro" id="IPR058130">
    <property type="entry name" value="PEA_transf_C"/>
</dbReference>
<dbReference type="PANTHER" id="PTHR30443:SF2">
    <property type="entry name" value="PHOSPHOETHANOLAMINE TRANSFERASE EPTC"/>
    <property type="match status" value="1"/>
</dbReference>
<dbReference type="PANTHER" id="PTHR30443">
    <property type="entry name" value="INNER MEMBRANE PROTEIN"/>
    <property type="match status" value="1"/>
</dbReference>
<organism evidence="9 10">
    <name type="scientific">Undibacterium parvum</name>
    <dbReference type="NCBI Taxonomy" id="401471"/>
    <lineage>
        <taxon>Bacteria</taxon>
        <taxon>Pseudomonadati</taxon>
        <taxon>Pseudomonadota</taxon>
        <taxon>Betaproteobacteria</taxon>
        <taxon>Burkholderiales</taxon>
        <taxon>Oxalobacteraceae</taxon>
        <taxon>Undibacterium</taxon>
    </lineage>
</organism>
<keyword evidence="10" id="KW-1185">Reference proteome</keyword>
<dbReference type="PROSITE" id="PS51257">
    <property type="entry name" value="PROKAR_LIPOPROTEIN"/>
    <property type="match status" value="1"/>
</dbReference>
<evidence type="ECO:0000256" key="4">
    <source>
        <dbReference type="ARBA" id="ARBA00022692"/>
    </source>
</evidence>
<keyword evidence="3 9" id="KW-0808">Transferase</keyword>
<dbReference type="GO" id="GO:0005886">
    <property type="term" value="C:plasma membrane"/>
    <property type="evidence" value="ECO:0007669"/>
    <property type="project" value="UniProtKB-SubCell"/>
</dbReference>
<dbReference type="InterPro" id="IPR040423">
    <property type="entry name" value="PEA_transferase"/>
</dbReference>
<evidence type="ECO:0000256" key="2">
    <source>
        <dbReference type="ARBA" id="ARBA00022475"/>
    </source>
</evidence>
<evidence type="ECO:0000256" key="1">
    <source>
        <dbReference type="ARBA" id="ARBA00004651"/>
    </source>
</evidence>
<gene>
    <name evidence="9" type="ORF">EJN92_05995</name>
</gene>
<dbReference type="InterPro" id="IPR017850">
    <property type="entry name" value="Alkaline_phosphatase_core_sf"/>
</dbReference>
<dbReference type="Pfam" id="PF00884">
    <property type="entry name" value="Sulfatase"/>
    <property type="match status" value="1"/>
</dbReference>
<dbReference type="EMBL" id="CP034464">
    <property type="protein sequence ID" value="AZP11591.1"/>
    <property type="molecule type" value="Genomic_DNA"/>
</dbReference>
<dbReference type="GO" id="GO:0009244">
    <property type="term" value="P:lipopolysaccharide core region biosynthetic process"/>
    <property type="evidence" value="ECO:0007669"/>
    <property type="project" value="TreeGrafter"/>
</dbReference>
<evidence type="ECO:0000313" key="9">
    <source>
        <dbReference type="EMBL" id="AZP11591.1"/>
    </source>
</evidence>
<dbReference type="CDD" id="cd16017">
    <property type="entry name" value="LptA"/>
    <property type="match status" value="1"/>
</dbReference>
<keyword evidence="2" id="KW-1003">Cell membrane</keyword>
<name>A0A3S9HHK6_9BURK</name>
<keyword evidence="5 7" id="KW-1133">Transmembrane helix</keyword>
<dbReference type="GO" id="GO:0016776">
    <property type="term" value="F:phosphotransferase activity, phosphate group as acceptor"/>
    <property type="evidence" value="ECO:0007669"/>
    <property type="project" value="TreeGrafter"/>
</dbReference>
<accession>A0A3S9HHK6</accession>
<evidence type="ECO:0000256" key="6">
    <source>
        <dbReference type="ARBA" id="ARBA00023136"/>
    </source>
</evidence>
<evidence type="ECO:0000256" key="5">
    <source>
        <dbReference type="ARBA" id="ARBA00022989"/>
    </source>
</evidence>
<reference evidence="9 10" key="1">
    <citation type="journal article" date="2011" name="Int. J. Syst. Evol. Microbiol.">
        <title>Description of Undibacterium oligocarboniphilum sp. nov., isolated from purified water, and Undibacterium pigrum strain CCUG 49012 as the type strain of Undibacterium parvum sp. nov., and emended descriptions of the genus Undibacterium and the species Undibacterium pigrum.</title>
        <authorList>
            <person name="Eder W."/>
            <person name="Wanner G."/>
            <person name="Ludwig W."/>
            <person name="Busse H.J."/>
            <person name="Ziemke-Kageler F."/>
            <person name="Lang E."/>
        </authorList>
    </citation>
    <scope>NUCLEOTIDE SEQUENCE [LARGE SCALE GENOMIC DNA]</scope>
    <source>
        <strain evidence="9 10">DSM 23061</strain>
    </source>
</reference>
<feature type="transmembrane region" description="Helical" evidence="7">
    <location>
        <begin position="109"/>
        <end position="130"/>
    </location>
</feature>
<feature type="domain" description="Sulfatase N-terminal" evidence="8">
    <location>
        <begin position="249"/>
        <end position="542"/>
    </location>
</feature>
<dbReference type="InterPro" id="IPR000917">
    <property type="entry name" value="Sulfatase_N"/>
</dbReference>
<evidence type="ECO:0000259" key="8">
    <source>
        <dbReference type="Pfam" id="PF00884"/>
    </source>
</evidence>
<dbReference type="Gene3D" id="3.40.720.10">
    <property type="entry name" value="Alkaline Phosphatase, subunit A"/>
    <property type="match status" value="1"/>
</dbReference>